<gene>
    <name evidence="5" type="ORF">K457DRAFT_31520</name>
</gene>
<keyword evidence="6" id="KW-1185">Reference proteome</keyword>
<evidence type="ECO:0000256" key="1">
    <source>
        <dbReference type="ARBA" id="ARBA00023125"/>
    </source>
</evidence>
<dbReference type="PROSITE" id="PS50039">
    <property type="entry name" value="FORK_HEAD_3"/>
    <property type="match status" value="1"/>
</dbReference>
<dbReference type="SUPFAM" id="SSF46785">
    <property type="entry name" value="Winged helix' DNA-binding domain"/>
    <property type="match status" value="1"/>
</dbReference>
<feature type="compositionally biased region" description="Polar residues" evidence="3">
    <location>
        <begin position="832"/>
        <end position="842"/>
    </location>
</feature>
<feature type="compositionally biased region" description="Basic residues" evidence="3">
    <location>
        <begin position="323"/>
        <end position="347"/>
    </location>
</feature>
<feature type="region of interest" description="Disordered" evidence="3">
    <location>
        <begin position="746"/>
        <end position="818"/>
    </location>
</feature>
<feature type="region of interest" description="Disordered" evidence="3">
    <location>
        <begin position="40"/>
        <end position="132"/>
    </location>
</feature>
<evidence type="ECO:0000313" key="6">
    <source>
        <dbReference type="Proteomes" id="UP000078512"/>
    </source>
</evidence>
<evidence type="ECO:0000256" key="2">
    <source>
        <dbReference type="PROSITE-ProRule" id="PRU00089"/>
    </source>
</evidence>
<keyword evidence="2" id="KW-0539">Nucleus</keyword>
<dbReference type="PANTHER" id="PTHR11829:SF343">
    <property type="entry name" value="FORK-HEAD DOMAIN-CONTAINING PROTEIN"/>
    <property type="match status" value="1"/>
</dbReference>
<feature type="region of interest" description="Disordered" evidence="3">
    <location>
        <begin position="375"/>
        <end position="544"/>
    </location>
</feature>
<feature type="region of interest" description="Disordered" evidence="3">
    <location>
        <begin position="609"/>
        <end position="707"/>
    </location>
</feature>
<reference evidence="5 6" key="1">
    <citation type="submission" date="2016-05" db="EMBL/GenBank/DDBJ databases">
        <title>Genome sequencing reveals origins of a unique bacterial endosymbiosis in the earliest lineages of terrestrial Fungi.</title>
        <authorList>
            <consortium name="DOE Joint Genome Institute"/>
            <person name="Uehling J."/>
            <person name="Gryganskyi A."/>
            <person name="Hameed K."/>
            <person name="Tschaplinski T."/>
            <person name="Misztal P."/>
            <person name="Wu S."/>
            <person name="Desiro A."/>
            <person name="Vande Pol N."/>
            <person name="Du Z.-Y."/>
            <person name="Zienkiewicz A."/>
            <person name="Zienkiewicz K."/>
            <person name="Morin E."/>
            <person name="Tisserant E."/>
            <person name="Splivallo R."/>
            <person name="Hainaut M."/>
            <person name="Henrissat B."/>
            <person name="Ohm R."/>
            <person name="Kuo A."/>
            <person name="Yan J."/>
            <person name="Lipzen A."/>
            <person name="Nolan M."/>
            <person name="Labutti K."/>
            <person name="Barry K."/>
            <person name="Goldstein A."/>
            <person name="Labbe J."/>
            <person name="Schadt C."/>
            <person name="Tuskan G."/>
            <person name="Grigoriev I."/>
            <person name="Martin F."/>
            <person name="Vilgalys R."/>
            <person name="Bonito G."/>
        </authorList>
    </citation>
    <scope>NUCLEOTIDE SEQUENCE [LARGE SCALE GENOMIC DNA]</scope>
    <source>
        <strain evidence="5 6">AG-77</strain>
    </source>
</reference>
<name>A0A197JZJ7_9FUNG</name>
<feature type="compositionally biased region" description="Polar residues" evidence="3">
    <location>
        <begin position="144"/>
        <end position="172"/>
    </location>
</feature>
<dbReference type="Proteomes" id="UP000078512">
    <property type="component" value="Unassembled WGS sequence"/>
</dbReference>
<evidence type="ECO:0000313" key="5">
    <source>
        <dbReference type="EMBL" id="OAQ30373.1"/>
    </source>
</evidence>
<dbReference type="OrthoDB" id="5954824at2759"/>
<dbReference type="AlphaFoldDB" id="A0A197JZJ7"/>
<evidence type="ECO:0000256" key="3">
    <source>
        <dbReference type="SAM" id="MobiDB-lite"/>
    </source>
</evidence>
<comment type="subcellular location">
    <subcellularLocation>
        <location evidence="2">Nucleus</location>
    </subcellularLocation>
</comment>
<dbReference type="EMBL" id="KV442035">
    <property type="protein sequence ID" value="OAQ30373.1"/>
    <property type="molecule type" value="Genomic_DNA"/>
</dbReference>
<feature type="domain" description="Fork-head" evidence="4">
    <location>
        <begin position="541"/>
        <end position="659"/>
    </location>
</feature>
<feature type="compositionally biased region" description="Acidic residues" evidence="3">
    <location>
        <begin position="867"/>
        <end position="887"/>
    </location>
</feature>
<dbReference type="InterPro" id="IPR001766">
    <property type="entry name" value="Fork_head_dom"/>
</dbReference>
<dbReference type="GO" id="GO:0005634">
    <property type="term" value="C:nucleus"/>
    <property type="evidence" value="ECO:0007669"/>
    <property type="project" value="UniProtKB-SubCell"/>
</dbReference>
<dbReference type="Gene3D" id="1.10.10.10">
    <property type="entry name" value="Winged helix-like DNA-binding domain superfamily/Winged helix DNA-binding domain"/>
    <property type="match status" value="1"/>
</dbReference>
<feature type="region of interest" description="Disordered" evidence="3">
    <location>
        <begin position="309"/>
        <end position="360"/>
    </location>
</feature>
<proteinExistence type="predicted"/>
<dbReference type="InterPro" id="IPR050211">
    <property type="entry name" value="FOX_domain-containing"/>
</dbReference>
<dbReference type="GO" id="GO:0000981">
    <property type="term" value="F:DNA-binding transcription factor activity, RNA polymerase II-specific"/>
    <property type="evidence" value="ECO:0007669"/>
    <property type="project" value="TreeGrafter"/>
</dbReference>
<feature type="compositionally biased region" description="Polar residues" evidence="3">
    <location>
        <begin position="773"/>
        <end position="782"/>
    </location>
</feature>
<feature type="compositionally biased region" description="Low complexity" evidence="3">
    <location>
        <begin position="95"/>
        <end position="114"/>
    </location>
</feature>
<feature type="compositionally biased region" description="Low complexity" evidence="3">
    <location>
        <begin position="518"/>
        <end position="530"/>
    </location>
</feature>
<keyword evidence="1 2" id="KW-0238">DNA-binding</keyword>
<feature type="region of interest" description="Disordered" evidence="3">
    <location>
        <begin position="832"/>
        <end position="949"/>
    </location>
</feature>
<evidence type="ECO:0000259" key="4">
    <source>
        <dbReference type="PROSITE" id="PS50039"/>
    </source>
</evidence>
<dbReference type="STRING" id="1314771.A0A197JZJ7"/>
<feature type="compositionally biased region" description="Low complexity" evidence="3">
    <location>
        <begin position="173"/>
        <end position="187"/>
    </location>
</feature>
<feature type="compositionally biased region" description="Low complexity" evidence="3">
    <location>
        <begin position="44"/>
        <end position="54"/>
    </location>
</feature>
<feature type="compositionally biased region" description="Basic and acidic residues" evidence="3">
    <location>
        <begin position="349"/>
        <end position="360"/>
    </location>
</feature>
<accession>A0A197JZJ7</accession>
<organism evidence="5 6">
    <name type="scientific">Linnemannia elongata AG-77</name>
    <dbReference type="NCBI Taxonomy" id="1314771"/>
    <lineage>
        <taxon>Eukaryota</taxon>
        <taxon>Fungi</taxon>
        <taxon>Fungi incertae sedis</taxon>
        <taxon>Mucoromycota</taxon>
        <taxon>Mortierellomycotina</taxon>
        <taxon>Mortierellomycetes</taxon>
        <taxon>Mortierellales</taxon>
        <taxon>Mortierellaceae</taxon>
        <taxon>Linnemannia</taxon>
    </lineage>
</organism>
<feature type="region of interest" description="Disordered" evidence="3">
    <location>
        <begin position="237"/>
        <end position="266"/>
    </location>
</feature>
<protein>
    <recommendedName>
        <fullName evidence="4">Fork-head domain-containing protein</fullName>
    </recommendedName>
</protein>
<feature type="DNA-binding region" description="Fork-head" evidence="2">
    <location>
        <begin position="541"/>
        <end position="659"/>
    </location>
</feature>
<feature type="compositionally biased region" description="Basic and acidic residues" evidence="3">
    <location>
        <begin position="244"/>
        <end position="266"/>
    </location>
</feature>
<sequence>MDHLEAAALAAAAVNPNIKLNSLDPSYTSGSFHDDVSLKESMVRSRSGSSSSVKNSDDLQQGLTGSSTGQNPRRESSTVRHRSPHASQELHMPYSATSPRSPLSPLSPQASTSPFLVHSPPSPISPSSTSNLLSTLPLSSSLSYASHNVPPTGSPSVQLGPTRSPQHLQSLNQHEQPTPQQQQQQEQAVFARHLHRHNSSEGIPVSEGWTEYMLTSESSGRSPSSYPLSSHFPPSWSLPPGPASHHDHPNSHSDSKHSHLHPHESHAYHHLRAASQYHPSTLTDQQGVERSTRMSQDYPERIGYHLEDEASRQHQQRQQQQQHFRHSHQQLLHHQHQPQHSQHHTRSSRPQDRYQDPRSENQVDRIPQYFHASNTSQAPTSVHIHHSSSSPATHNAFAPFSQPARRSSRHPHSPGQDHHPQQQQHVYTSHPSRHHSMTSEHAERTSVSSHVNAGELPPSSHGPPYGVSRTSSSSHLPLHSSSSTASSSSVSGSMSVHASSSNSAAGAGSAVRPVPAESTTSPVAVTTTASGENKTTRRRRRPNESYSTIIIKAIRNSPLQRLKLSEIYDYVSRKIPTMDGNDKGWQNTVRHNLSHNKCFRRIVIKDEDLPSGSADDEDGDSKPSSAGKASKQAKRGKGGCWVLVPENLEESMSSSRPKKSSTDQGQSPAAPGAGSGGLISSTNPKIHRHHTADSSGGATIPKAVPSSTGGAYLSPQLSMDFALSHPHSAVMDIDRNVASMMIAEQQLQQSGRHHEPLMHPSHCAPLHPHSRQHPQYSSQSDRTPSHHQQQRHHASSPYLPPHYLSSSPSSSTAIMNQSGLSSAAFQSFSITTRPGQHSYNSSGDERDHDNESDDGQSGHSVLSADRENDDDGNYDGDEAIDAMEEDDSVSHSSFSRQSRSRSPSASYLSATSSPMEIEEADGENGGVSSSPSPTTSRRRPGMSIQNMLN</sequence>
<dbReference type="PRINTS" id="PR00053">
    <property type="entry name" value="FORKHEAD"/>
</dbReference>
<dbReference type="Pfam" id="PF00250">
    <property type="entry name" value="Forkhead"/>
    <property type="match status" value="1"/>
</dbReference>
<feature type="compositionally biased region" description="Low complexity" evidence="3">
    <location>
        <begin position="795"/>
        <end position="811"/>
    </location>
</feature>
<dbReference type="GO" id="GO:0000978">
    <property type="term" value="F:RNA polymerase II cis-regulatory region sequence-specific DNA binding"/>
    <property type="evidence" value="ECO:0007669"/>
    <property type="project" value="TreeGrafter"/>
</dbReference>
<feature type="region of interest" description="Disordered" evidence="3">
    <location>
        <begin position="144"/>
        <end position="190"/>
    </location>
</feature>
<dbReference type="CDD" id="cd00059">
    <property type="entry name" value="FH_FOX"/>
    <property type="match status" value="1"/>
</dbReference>
<feature type="compositionally biased region" description="Low complexity" evidence="3">
    <location>
        <begin position="890"/>
        <end position="913"/>
    </location>
</feature>
<dbReference type="InterPro" id="IPR036388">
    <property type="entry name" value="WH-like_DNA-bd_sf"/>
</dbReference>
<dbReference type="PANTHER" id="PTHR11829">
    <property type="entry name" value="FORKHEAD BOX PROTEIN"/>
    <property type="match status" value="1"/>
</dbReference>
<dbReference type="SMART" id="SM00339">
    <property type="entry name" value="FH"/>
    <property type="match status" value="1"/>
</dbReference>
<feature type="compositionally biased region" description="Low complexity" evidence="3">
    <location>
        <begin position="471"/>
        <end position="511"/>
    </location>
</feature>
<feature type="compositionally biased region" description="Polar residues" evidence="3">
    <location>
        <begin position="58"/>
        <end position="71"/>
    </location>
</feature>
<dbReference type="InterPro" id="IPR036390">
    <property type="entry name" value="WH_DNA-bd_sf"/>
</dbReference>